<dbReference type="SUPFAM" id="SSF48310">
    <property type="entry name" value="Aldehyde ferredoxin oxidoreductase, C-terminal domains"/>
    <property type="match status" value="1"/>
</dbReference>
<accession>A0A6I5ZN96</accession>
<organism evidence="10 11">
    <name type="scientific">Neomoorella glycerini</name>
    <dbReference type="NCBI Taxonomy" id="55779"/>
    <lineage>
        <taxon>Bacteria</taxon>
        <taxon>Bacillati</taxon>
        <taxon>Bacillota</taxon>
        <taxon>Clostridia</taxon>
        <taxon>Neomoorellales</taxon>
        <taxon>Neomoorellaceae</taxon>
        <taxon>Neomoorella</taxon>
    </lineage>
</organism>
<proteinExistence type="inferred from homology"/>
<gene>
    <name evidence="10" type="primary">ydhV_2</name>
    <name evidence="10" type="ORF">MGLY_07120</name>
</gene>
<dbReference type="PANTHER" id="PTHR30038">
    <property type="entry name" value="ALDEHYDE FERREDOXIN OXIDOREDUCTASE"/>
    <property type="match status" value="1"/>
</dbReference>
<evidence type="ECO:0000256" key="7">
    <source>
        <dbReference type="ARBA" id="ARBA00023014"/>
    </source>
</evidence>
<dbReference type="GO" id="GO:0009055">
    <property type="term" value="F:electron transfer activity"/>
    <property type="evidence" value="ECO:0007669"/>
    <property type="project" value="InterPro"/>
</dbReference>
<name>A0A6I5ZN96_9FIRM</name>
<dbReference type="InterPro" id="IPR013985">
    <property type="entry name" value="Ald_Fedxn_OxRdtase_dom3"/>
</dbReference>
<reference evidence="10 11" key="1">
    <citation type="submission" date="2019-11" db="EMBL/GenBank/DDBJ databases">
        <title>Genome sequence of Moorella glycerini DSM11254.</title>
        <authorList>
            <person name="Poehlein A."/>
            <person name="Boeer T."/>
            <person name="Daniel R."/>
        </authorList>
    </citation>
    <scope>NUCLEOTIDE SEQUENCE [LARGE SCALE GENOMIC DNA]</scope>
    <source>
        <strain evidence="10 11">DSM 11254</strain>
    </source>
</reference>
<dbReference type="InterPro" id="IPR051919">
    <property type="entry name" value="W-dependent_AOR"/>
</dbReference>
<evidence type="ECO:0000256" key="3">
    <source>
        <dbReference type="ARBA" id="ARBA00022485"/>
    </source>
</evidence>
<dbReference type="AlphaFoldDB" id="A0A6I5ZN96"/>
<dbReference type="GO" id="GO:0051539">
    <property type="term" value="F:4 iron, 4 sulfur cluster binding"/>
    <property type="evidence" value="ECO:0007669"/>
    <property type="project" value="UniProtKB-KW"/>
</dbReference>
<comment type="cofactor">
    <cofactor evidence="8">
        <name>tungstopterin</name>
        <dbReference type="ChEBI" id="CHEBI:30402"/>
    </cofactor>
</comment>
<evidence type="ECO:0000256" key="4">
    <source>
        <dbReference type="ARBA" id="ARBA00022723"/>
    </source>
</evidence>
<keyword evidence="6" id="KW-0408">Iron</keyword>
<dbReference type="InterPro" id="IPR013984">
    <property type="entry name" value="Ald_Fedxn_OxRdtase_dom2"/>
</dbReference>
<keyword evidence="11" id="KW-1185">Reference proteome</keyword>
<dbReference type="EMBL" id="CP046244">
    <property type="protein sequence ID" value="QGP91380.1"/>
    <property type="molecule type" value="Genomic_DNA"/>
</dbReference>
<keyword evidence="4" id="KW-0479">Metal-binding</keyword>
<dbReference type="InterPro" id="IPR036021">
    <property type="entry name" value="Tungsten_al_ferr_oxy-like_C"/>
</dbReference>
<dbReference type="Gene3D" id="1.10.569.10">
    <property type="entry name" value="Aldehyde Ferredoxin Oxidoreductase Protein, subunit A, domain 2"/>
    <property type="match status" value="1"/>
</dbReference>
<dbReference type="Gene3D" id="1.10.599.10">
    <property type="entry name" value="Aldehyde Ferredoxin Oxidoreductase Protein, subunit A, domain 3"/>
    <property type="match status" value="1"/>
</dbReference>
<comment type="cofactor">
    <cofactor evidence="1">
        <name>[4Fe-4S] cluster</name>
        <dbReference type="ChEBI" id="CHEBI:49883"/>
    </cofactor>
</comment>
<dbReference type="RefSeq" id="WP_156271803.1">
    <property type="nucleotide sequence ID" value="NZ_CP046244.1"/>
</dbReference>
<evidence type="ECO:0000313" key="10">
    <source>
        <dbReference type="EMBL" id="QGP91380.1"/>
    </source>
</evidence>
<evidence type="ECO:0000256" key="5">
    <source>
        <dbReference type="ARBA" id="ARBA00023002"/>
    </source>
</evidence>
<dbReference type="InterPro" id="IPR001203">
    <property type="entry name" value="OxRdtase_Ald_Fedxn_C"/>
</dbReference>
<evidence type="ECO:0000256" key="1">
    <source>
        <dbReference type="ARBA" id="ARBA00001966"/>
    </source>
</evidence>
<comment type="similarity">
    <text evidence="2">Belongs to the AOR/FOR family.</text>
</comment>
<dbReference type="InterPro" id="IPR013983">
    <property type="entry name" value="Ald_Fedxn_OxRdtase_N"/>
</dbReference>
<dbReference type="OrthoDB" id="9763894at2"/>
<evidence type="ECO:0000256" key="8">
    <source>
        <dbReference type="ARBA" id="ARBA00049934"/>
    </source>
</evidence>
<dbReference type="EC" id="1.-.-.-" evidence="10"/>
<evidence type="ECO:0000256" key="6">
    <source>
        <dbReference type="ARBA" id="ARBA00023004"/>
    </source>
</evidence>
<evidence type="ECO:0000259" key="9">
    <source>
        <dbReference type="SMART" id="SM00790"/>
    </source>
</evidence>
<dbReference type="InterPro" id="IPR036503">
    <property type="entry name" value="Ald_Fedxn_OxRdtase_N_sf"/>
</dbReference>
<dbReference type="SUPFAM" id="SSF56228">
    <property type="entry name" value="Aldehyde ferredoxin oxidoreductase, N-terminal domain"/>
    <property type="match status" value="1"/>
</dbReference>
<protein>
    <submittedName>
        <fullName evidence="10">Putative oxidoreductase YdhV</fullName>
        <ecNumber evidence="10">1.-.-.-</ecNumber>
    </submittedName>
</protein>
<dbReference type="Pfam" id="PF01314">
    <property type="entry name" value="AFOR_C"/>
    <property type="match status" value="1"/>
</dbReference>
<dbReference type="PANTHER" id="PTHR30038:SF0">
    <property type="entry name" value="TUNGSTEN-CONTAINING ALDEHYDE FERREDOXIN OXIDOREDUCTASE"/>
    <property type="match status" value="1"/>
</dbReference>
<feature type="domain" description="Aldehyde ferredoxin oxidoreductase N-terminal" evidence="9">
    <location>
        <begin position="5"/>
        <end position="208"/>
    </location>
</feature>
<dbReference type="Proteomes" id="UP000425916">
    <property type="component" value="Chromosome"/>
</dbReference>
<keyword evidence="3" id="KW-0004">4Fe-4S</keyword>
<dbReference type="GO" id="GO:0046872">
    <property type="term" value="F:metal ion binding"/>
    <property type="evidence" value="ECO:0007669"/>
    <property type="project" value="UniProtKB-KW"/>
</dbReference>
<dbReference type="Pfam" id="PF02730">
    <property type="entry name" value="AFOR_N"/>
    <property type="match status" value="1"/>
</dbReference>
<dbReference type="Gene3D" id="3.60.9.10">
    <property type="entry name" value="Aldehyde ferredoxin oxidoreductase, N-terminal domain"/>
    <property type="match status" value="1"/>
</dbReference>
<dbReference type="GO" id="GO:0016625">
    <property type="term" value="F:oxidoreductase activity, acting on the aldehyde or oxo group of donors, iron-sulfur protein as acceptor"/>
    <property type="evidence" value="ECO:0007669"/>
    <property type="project" value="InterPro"/>
</dbReference>
<dbReference type="SMART" id="SM00790">
    <property type="entry name" value="AFOR_N"/>
    <property type="match status" value="1"/>
</dbReference>
<sequence length="622" mass="66152">MFCGTGRIAWIDLSSGKVSYGELGERARQKYLGGAGLAVRLLGQDLTIPDDPLQDDSPLCIMVGLLTGTMVPAACKANVCGRSPLTGWWGESTVGGNWAAGLRGAGLDGLVITGAAPRAVYLHVQHGMVEIREAAHLLGLDTYETTRTIKAETSPETEVAAIGPAGERRVLLAGIIIGGEEARAAGRGGFGALWGAKNLKAIAVEGKERPVVFDREGLMDSIRAHMQALRDNTITLRQYGTAYSVKTCDVSGDLAVRNWAGGKWTEGASRTNGQAIMERFGEGHYGCFGCPIRCGKVVRVTRGPHAGGFAHGPEYETAAGFGALLLNDDPEIIVAANDLCNRLGLDTISTSGVIAFAMECYEHGLIAPGETGGVDLTWGNGNAILQLVEQIARREGLGELLGQGSKRAAEELGGLSHEFAMHVKGMEPSYHDPRAFTSMALEYATANRGPCHLDGMTYYAEGGSFNPALVGVMSALEPAAPEGKAFLTKRMQDLTAVYNSLGLCKFLLRGGTGPEMLAGWVSMATGWDMDAEDLMVAGERAFNLKRMYNVKLGVSRKDDTLPARFLTLAKKDTGAAGSLPFLGRMLAEYYQLRGWDEIGVPTPGKLAELGLLPEKDPAVRFP</sequence>
<keyword evidence="7" id="KW-0411">Iron-sulfur</keyword>
<evidence type="ECO:0000256" key="2">
    <source>
        <dbReference type="ARBA" id="ARBA00011032"/>
    </source>
</evidence>
<keyword evidence="5 10" id="KW-0560">Oxidoreductase</keyword>
<evidence type="ECO:0000313" key="11">
    <source>
        <dbReference type="Proteomes" id="UP000425916"/>
    </source>
</evidence>